<dbReference type="GO" id="GO:0006893">
    <property type="term" value="P:Golgi to plasma membrane transport"/>
    <property type="evidence" value="ECO:0007669"/>
    <property type="project" value="TreeGrafter"/>
</dbReference>
<dbReference type="InterPro" id="IPR001680">
    <property type="entry name" value="WD40_rpt"/>
</dbReference>
<dbReference type="GO" id="GO:0031201">
    <property type="term" value="C:SNARE complex"/>
    <property type="evidence" value="ECO:0007669"/>
    <property type="project" value="TreeGrafter"/>
</dbReference>
<comment type="similarity">
    <text evidence="3">Belongs to the WD repeat L(2)GL family.</text>
</comment>
<evidence type="ECO:0000256" key="11">
    <source>
        <dbReference type="ARBA" id="ARBA00022927"/>
    </source>
</evidence>
<dbReference type="PANTHER" id="PTHR10241">
    <property type="entry name" value="LETHAL 2 GIANT LARVAE PROTEIN"/>
    <property type="match status" value="1"/>
</dbReference>
<evidence type="ECO:0000256" key="3">
    <source>
        <dbReference type="ARBA" id="ARBA00008070"/>
    </source>
</evidence>
<keyword evidence="13" id="KW-0472">Membrane</keyword>
<reference evidence="19" key="1">
    <citation type="journal article" date="2014" name="PLoS ONE">
        <title>The genome and linkage map of the northern pike (Esox lucius): conserved synteny revealed between the salmonid sister group and the Neoteleostei.</title>
        <authorList>
            <person name="Rondeau E.B."/>
            <person name="Minkley D.R."/>
            <person name="Leong J.S."/>
            <person name="Messmer A.M."/>
            <person name="Jantzen J.R."/>
            <person name="von Schalburg K.R."/>
            <person name="Lemon C."/>
            <person name="Bird N.H."/>
            <person name="Koop B.F."/>
        </authorList>
    </citation>
    <scope>NUCLEOTIDE SEQUENCE</scope>
</reference>
<dbReference type="Pfam" id="PF08596">
    <property type="entry name" value="Lgl_C"/>
    <property type="match status" value="1"/>
</dbReference>
<dbReference type="GO" id="GO:0015031">
    <property type="term" value="P:protein transport"/>
    <property type="evidence" value="ECO:0007669"/>
    <property type="project" value="UniProtKB-KW"/>
</dbReference>
<sequence length="1184" mass="131318">MKKFNIRKVLDGLTASSSSASAHPGPNQNDVIQETLQSEHFQLCKTVRHGFPYQPSSMAFDPVQKILAIGTQSGAVRLFGRAGVECYCQHESGAAVIQLQFLVNEGALVSALADDSVHLWNLRQKQPAILHTLKFNRERITFCHLPFQSKWLYIGSEKGNIHIVNVESFTLSGYVIMWNKAIELSSKTHPGPVVHISDNPMDEGKILIGFECGTVVLWDLKSKKADYRYNYDEAIHSVAWHHEGKQFTCSHSDGTLTTWNVRVPTKPVITITPHGKQPKDGKKPEPCKPILKVEYKTTRAGDAFMVMSGGLSYDTCCRRACLTVMHGKSTAVLEMDYPIVDFLTLCETPYPNDFQEPYAVVVLLEKDLVVIDLGQIGYPIFENPYPLSIHESPVTCVEYFADCPPELIPALYSVGSRQKRQGYSKKEWPISGGNWGQGTLSYPEIIITGHADGSIKFWDASAIMLQVLYKLKTAKVFERSLKGAKEEKQNTEIVDEDPFAIQSLSWCPESRMLCVAGVSAHVIVYRFSKLEITTEVVQLLEVRMQCELNDVDSPDPADHPPTPSTPAAHSSASPSQERDPFETQQSTTDEGPRDNVPCLKVRSSPLKQSPGYQVDLVVQLVWVSGEPPQQITSLAVNSSYGLVAFGNSNGLAVVDYLQKTLLLNMGLSELYSPSEPYQRQPRSPRKTRQPSGALSDNDGNNAAEEKSNKSPTSGSTSPFNSDDEHKQQRFIEKVMSKSRRFSKTVANDFARMSRKISSSTEQKTDQEERVQRKRQPLKKKCLSSVKEDNETRRTQFHLFTHPVPDLNAKDSFSRSRSSSVTSIERESREAVSSIHFMESFPRKTDSSASPSLWVGSTQGTLLMLALSLPPTGDQRLQEPVGVSPCGTLVRLKGGILTMAFLDSLGVIVPPLYEPWSEPNAPDEEKEKARRRRPASPAPTQEGQDSQYAVVCSEKQAKVLGLPSQSHCFKHNITESSFVLRADVVQMTAGLCLACFCANGHIMTLSLPSLRPLLDVNYLPLTDMRIARTFCFSNLGQALYLVSPTEIQRITYSQETCNNLQEMMGELFTPVETPEAPNRGFFKGLFGGGAQSLDREDLFGEIAAGKASRSLAQHIPGPQSMEGMKGAASGVVGDLARARIALDERGQKLGELEDRTAAMLASADSFSRHAHDMMLKYKDKKWYQL</sequence>
<feature type="region of interest" description="Disordered" evidence="16">
    <location>
        <begin position="915"/>
        <end position="946"/>
    </location>
</feature>
<dbReference type="Gene3D" id="2.130.10.10">
    <property type="entry name" value="YVTN repeat-like/Quinoprotein amine dehydrogenase"/>
    <property type="match status" value="3"/>
</dbReference>
<feature type="compositionally biased region" description="Basic residues" evidence="16">
    <location>
        <begin position="771"/>
        <end position="781"/>
    </location>
</feature>
<evidence type="ECO:0000256" key="1">
    <source>
        <dbReference type="ARBA" id="ARBA00004202"/>
    </source>
</evidence>
<keyword evidence="19" id="KW-1185">Reference proteome</keyword>
<evidence type="ECO:0000256" key="10">
    <source>
        <dbReference type="ARBA" id="ARBA00022737"/>
    </source>
</evidence>
<feature type="region of interest" description="Disordered" evidence="16">
    <location>
        <begin position="550"/>
        <end position="597"/>
    </location>
</feature>
<evidence type="ECO:0000256" key="2">
    <source>
        <dbReference type="ARBA" id="ARBA00004496"/>
    </source>
</evidence>
<evidence type="ECO:0000313" key="19">
    <source>
        <dbReference type="Proteomes" id="UP000265140"/>
    </source>
</evidence>
<dbReference type="Gene3D" id="1.20.5.110">
    <property type="match status" value="1"/>
</dbReference>
<dbReference type="GeneTree" id="ENSGT00950000182906"/>
<dbReference type="Bgee" id="ENSELUG00000019262">
    <property type="expression patterns" value="Expressed in head kidney and 15 other cell types or tissues"/>
</dbReference>
<keyword evidence="7" id="KW-0963">Cytoplasm</keyword>
<evidence type="ECO:0000256" key="16">
    <source>
        <dbReference type="SAM" id="MobiDB-lite"/>
    </source>
</evidence>
<feature type="compositionally biased region" description="Low complexity" evidence="16">
    <location>
        <begin position="565"/>
        <end position="575"/>
    </location>
</feature>
<keyword evidence="9" id="KW-0853">WD repeat</keyword>
<reference evidence="18" key="2">
    <citation type="submission" date="2020-02" db="EMBL/GenBank/DDBJ databases">
        <title>Esox lucius (northern pike) genome, fEsoLuc1, primary haplotype.</title>
        <authorList>
            <person name="Myers G."/>
            <person name="Karagic N."/>
            <person name="Meyer A."/>
            <person name="Pippel M."/>
            <person name="Reichard M."/>
            <person name="Winkler S."/>
            <person name="Tracey A."/>
            <person name="Sims Y."/>
            <person name="Howe K."/>
            <person name="Rhie A."/>
            <person name="Formenti G."/>
            <person name="Durbin R."/>
            <person name="Fedrigo O."/>
            <person name="Jarvis E.D."/>
        </authorList>
    </citation>
    <scope>NUCLEOTIDE SEQUENCE [LARGE SCALE GENOMIC DNA]</scope>
</reference>
<keyword evidence="4" id="KW-0813">Transport</keyword>
<reference evidence="18" key="3">
    <citation type="submission" date="2025-08" db="UniProtKB">
        <authorList>
            <consortium name="Ensembl"/>
        </authorList>
    </citation>
    <scope>IDENTIFICATION</scope>
</reference>
<evidence type="ECO:0000256" key="7">
    <source>
        <dbReference type="ARBA" id="ARBA00022490"/>
    </source>
</evidence>
<dbReference type="InterPro" id="IPR015943">
    <property type="entry name" value="WD40/YVTN_repeat-like_dom_sf"/>
</dbReference>
<dbReference type="CDD" id="cd15893">
    <property type="entry name" value="R-SNARE_STXBP5"/>
    <property type="match status" value="1"/>
</dbReference>
<dbReference type="CTD" id="571925"/>
<feature type="domain" description="V-SNARE coiled-coil homology" evidence="17">
    <location>
        <begin position="1119"/>
        <end position="1179"/>
    </location>
</feature>
<dbReference type="KEGG" id="els:105015395"/>
<evidence type="ECO:0000256" key="6">
    <source>
        <dbReference type="ARBA" id="ARBA00022483"/>
    </source>
</evidence>
<keyword evidence="11" id="KW-0653">Protein transport</keyword>
<evidence type="ECO:0000313" key="18">
    <source>
        <dbReference type="Ensembl" id="ENSELUP00000067109.2"/>
    </source>
</evidence>
<keyword evidence="8" id="KW-0597">Phosphoprotein</keyword>
<proteinExistence type="inferred from homology"/>
<evidence type="ECO:0000256" key="4">
    <source>
        <dbReference type="ARBA" id="ARBA00022448"/>
    </source>
</evidence>
<evidence type="ECO:0000256" key="12">
    <source>
        <dbReference type="ARBA" id="ARBA00023054"/>
    </source>
</evidence>
<feature type="compositionally biased region" description="Polar residues" evidence="16">
    <location>
        <begin position="689"/>
        <end position="700"/>
    </location>
</feature>
<dbReference type="GO" id="GO:0005886">
    <property type="term" value="C:plasma membrane"/>
    <property type="evidence" value="ECO:0007669"/>
    <property type="project" value="UniProtKB-SubCell"/>
</dbReference>
<dbReference type="GO" id="GO:0005096">
    <property type="term" value="F:GTPase activator activity"/>
    <property type="evidence" value="ECO:0007669"/>
    <property type="project" value="TreeGrafter"/>
</dbReference>
<dbReference type="Ensembl" id="ENSELUT00000080840.2">
    <property type="protein sequence ID" value="ENSELUP00000067109.2"/>
    <property type="gene ID" value="ENSELUG00000019262.3"/>
</dbReference>
<evidence type="ECO:0000256" key="13">
    <source>
        <dbReference type="ARBA" id="ARBA00023136"/>
    </source>
</evidence>
<dbReference type="OMA" id="ICLNSSY"/>
<dbReference type="SMART" id="SM00320">
    <property type="entry name" value="WD40"/>
    <property type="match status" value="7"/>
</dbReference>
<dbReference type="GeneID" id="105015395"/>
<dbReference type="RefSeq" id="XP_028981558.2">
    <property type="nucleotide sequence ID" value="XM_029125725.2"/>
</dbReference>
<dbReference type="PRINTS" id="PR00962">
    <property type="entry name" value="LETHAL2GIANT"/>
</dbReference>
<dbReference type="RefSeq" id="XP_028981557.2">
    <property type="nucleotide sequence ID" value="XM_029125724.2"/>
</dbReference>
<dbReference type="SUPFAM" id="SSF50978">
    <property type="entry name" value="WD40 repeat-like"/>
    <property type="match status" value="2"/>
</dbReference>
<keyword evidence="5" id="KW-1003">Cell membrane</keyword>
<dbReference type="Pfam" id="PF08366">
    <property type="entry name" value="LLGL"/>
    <property type="match status" value="1"/>
</dbReference>
<feature type="compositionally biased region" description="Polar residues" evidence="16">
    <location>
        <begin position="709"/>
        <end position="720"/>
    </location>
</feature>
<evidence type="ECO:0000259" key="17">
    <source>
        <dbReference type="PROSITE" id="PS50892"/>
    </source>
</evidence>
<evidence type="ECO:0000256" key="9">
    <source>
        <dbReference type="ARBA" id="ARBA00022574"/>
    </source>
</evidence>
<evidence type="ECO:0000256" key="15">
    <source>
        <dbReference type="PROSITE-ProRule" id="PRU00290"/>
    </source>
</evidence>
<keyword evidence="10" id="KW-0677">Repeat</keyword>
<dbReference type="InterPro" id="IPR013905">
    <property type="entry name" value="Lgl_C_dom"/>
</dbReference>
<dbReference type="InterPro" id="IPR042855">
    <property type="entry name" value="V_SNARE_CC"/>
</dbReference>
<dbReference type="AlphaFoldDB" id="A0A6Q2YM76"/>
<reference evidence="18" key="4">
    <citation type="submission" date="2025-09" db="UniProtKB">
        <authorList>
            <consortium name="Ensembl"/>
        </authorList>
    </citation>
    <scope>IDENTIFICATION</scope>
</reference>
<dbReference type="GO" id="GO:0019905">
    <property type="term" value="F:syntaxin binding"/>
    <property type="evidence" value="ECO:0007669"/>
    <property type="project" value="TreeGrafter"/>
</dbReference>
<comment type="subcellular location">
    <subcellularLocation>
        <location evidence="1">Cell membrane</location>
        <topology evidence="1">Peripheral membrane protein</topology>
    </subcellularLocation>
    <subcellularLocation>
        <location evidence="2">Cytoplasm</location>
    </subcellularLocation>
</comment>
<dbReference type="InterPro" id="IPR013577">
    <property type="entry name" value="LLGL2"/>
</dbReference>
<dbReference type="PANTHER" id="PTHR10241:SF37">
    <property type="entry name" value="SYNTAXIN-BINDING PROTEIN 5 ISOFORM X1"/>
    <property type="match status" value="1"/>
</dbReference>
<dbReference type="FunFam" id="1.20.5.110:FF:000001">
    <property type="entry name" value="syntaxin-binding protein 5 isoform X1"/>
    <property type="match status" value="1"/>
</dbReference>
<organism evidence="18 19">
    <name type="scientific">Esox lucius</name>
    <name type="common">Northern pike</name>
    <dbReference type="NCBI Taxonomy" id="8010"/>
    <lineage>
        <taxon>Eukaryota</taxon>
        <taxon>Metazoa</taxon>
        <taxon>Chordata</taxon>
        <taxon>Craniata</taxon>
        <taxon>Vertebrata</taxon>
        <taxon>Euteleostomi</taxon>
        <taxon>Actinopterygii</taxon>
        <taxon>Neopterygii</taxon>
        <taxon>Teleostei</taxon>
        <taxon>Protacanthopterygii</taxon>
        <taxon>Esociformes</taxon>
        <taxon>Esocidae</taxon>
        <taxon>Esox</taxon>
    </lineage>
</organism>
<dbReference type="GO" id="GO:0045159">
    <property type="term" value="F:myosin II binding"/>
    <property type="evidence" value="ECO:0007669"/>
    <property type="project" value="TreeGrafter"/>
</dbReference>
<evidence type="ECO:0000256" key="8">
    <source>
        <dbReference type="ARBA" id="ARBA00022553"/>
    </source>
</evidence>
<dbReference type="Proteomes" id="UP000265140">
    <property type="component" value="Chromosome 15"/>
</dbReference>
<evidence type="ECO:0000256" key="14">
    <source>
        <dbReference type="ARBA" id="ARBA00067543"/>
    </source>
</evidence>
<keyword evidence="6" id="KW-0268">Exocytosis</keyword>
<accession>A0A6Q2YM76</accession>
<name>A0A6Q2YM76_ESOLU</name>
<dbReference type="InParanoid" id="A0A6Q2YM76"/>
<dbReference type="FunFam" id="2.130.10.10:FF:000521">
    <property type="entry name" value="syntaxin-binding protein 5-like isoform X1"/>
    <property type="match status" value="1"/>
</dbReference>
<dbReference type="InterPro" id="IPR000664">
    <property type="entry name" value="Lethal2_giant"/>
</dbReference>
<dbReference type="GO" id="GO:0006887">
    <property type="term" value="P:exocytosis"/>
    <property type="evidence" value="ECO:0007669"/>
    <property type="project" value="UniProtKB-KW"/>
</dbReference>
<protein>
    <recommendedName>
        <fullName evidence="14">Syntaxin-binding protein 5-like</fullName>
    </recommendedName>
</protein>
<feature type="region of interest" description="Disordered" evidence="16">
    <location>
        <begin position="745"/>
        <end position="786"/>
    </location>
</feature>
<dbReference type="PROSITE" id="PS50892">
    <property type="entry name" value="V_SNARE"/>
    <property type="match status" value="1"/>
</dbReference>
<evidence type="ECO:0000256" key="5">
    <source>
        <dbReference type="ARBA" id="ARBA00022475"/>
    </source>
</evidence>
<keyword evidence="12 15" id="KW-0175">Coiled coil</keyword>
<dbReference type="SUPFAM" id="SSF58038">
    <property type="entry name" value="SNARE fusion complex"/>
    <property type="match status" value="1"/>
</dbReference>
<feature type="region of interest" description="Disordered" evidence="16">
    <location>
        <begin position="672"/>
        <end position="726"/>
    </location>
</feature>
<dbReference type="InterPro" id="IPR036322">
    <property type="entry name" value="WD40_repeat_dom_sf"/>
</dbReference>